<evidence type="ECO:0000256" key="3">
    <source>
        <dbReference type="ARBA" id="ARBA00022679"/>
    </source>
</evidence>
<organism evidence="5 6">
    <name type="scientific">Methanolacinia petrolearia (strain DSM 11571 / OCM 486 / SEBR 4847)</name>
    <name type="common">Methanoplanus petrolearius</name>
    <dbReference type="NCBI Taxonomy" id="679926"/>
    <lineage>
        <taxon>Archaea</taxon>
        <taxon>Methanobacteriati</taxon>
        <taxon>Methanobacteriota</taxon>
        <taxon>Stenosarchaea group</taxon>
        <taxon>Methanomicrobia</taxon>
        <taxon>Methanomicrobiales</taxon>
        <taxon>Methanomicrobiaceae</taxon>
        <taxon>Methanolacinia</taxon>
    </lineage>
</organism>
<comment type="similarity">
    <text evidence="1">Belongs to the glycosyltransferase 2 family.</text>
</comment>
<dbReference type="GO" id="GO:0016020">
    <property type="term" value="C:membrane"/>
    <property type="evidence" value="ECO:0007669"/>
    <property type="project" value="GOC"/>
</dbReference>
<dbReference type="GO" id="GO:0035269">
    <property type="term" value="P:protein O-linked glycosylation via mannose"/>
    <property type="evidence" value="ECO:0007669"/>
    <property type="project" value="TreeGrafter"/>
</dbReference>
<dbReference type="InterPro" id="IPR001173">
    <property type="entry name" value="Glyco_trans_2-like"/>
</dbReference>
<sequence length="261" mass="29792">MMPDDSCSSEYDLTVIIPTYNEEGNIREIVSQVDSVCRSSNINEEILVVDDDSPDRTQIIVSEMQESMNNLHILVRYEDHGLSQSLHAGIYKAESCLVQCIDADLSHPPEKIPVFYNLLKNENYDMVIGSRYIPGGETFDWPLYRKIISSGAALIGRSFIPIVKDSGSGFFAINRRILEDVNLKPRGFRMGFEILGKARWENVTEIPIVFRDRVAGVSKIKPSVFSDFLLQCMHIAYYNFILHKSGNIIKSWKRFLFGRKN</sequence>
<reference evidence="5 6" key="1">
    <citation type="journal article" date="2010" name="Stand. Genomic Sci.">
        <title>Complete genome sequence of Methanoplanus petrolearius type strain (SEBR 4847).</title>
        <authorList>
            <person name="Brambilla E."/>
            <person name="Djao O.D."/>
            <person name="Daligault H."/>
            <person name="Lapidus A."/>
            <person name="Lucas S."/>
            <person name="Hammon N."/>
            <person name="Nolan M."/>
            <person name="Tice H."/>
            <person name="Cheng J.F."/>
            <person name="Han C."/>
            <person name="Tapia R."/>
            <person name="Goodwin L."/>
            <person name="Pitluck S."/>
            <person name="Liolios K."/>
            <person name="Ivanova N."/>
            <person name="Mavromatis K."/>
            <person name="Mikhailova N."/>
            <person name="Pati A."/>
            <person name="Chen A."/>
            <person name="Palaniappan K."/>
            <person name="Land M."/>
            <person name="Hauser L."/>
            <person name="Chang Y.J."/>
            <person name="Jeffries C.D."/>
            <person name="Rohde M."/>
            <person name="Spring S."/>
            <person name="Sikorski J."/>
            <person name="Goker M."/>
            <person name="Woyke T."/>
            <person name="Bristow J."/>
            <person name="Eisen J.A."/>
            <person name="Markowitz V."/>
            <person name="Hugenholtz P."/>
            <person name="Kyrpides N.C."/>
            <person name="Klenk H.P."/>
        </authorList>
    </citation>
    <scope>NUCLEOTIDE SEQUENCE [LARGE SCALE GENOMIC DNA]</scope>
    <source>
        <strain evidence="6">DSM 11571 / OCM 486 / SEBR 4847</strain>
    </source>
</reference>
<dbReference type="GeneID" id="9742478"/>
<dbReference type="InterPro" id="IPR039528">
    <property type="entry name" value="DPM1-like"/>
</dbReference>
<dbReference type="InterPro" id="IPR029044">
    <property type="entry name" value="Nucleotide-diphossugar_trans"/>
</dbReference>
<evidence type="ECO:0000256" key="1">
    <source>
        <dbReference type="ARBA" id="ARBA00006739"/>
    </source>
</evidence>
<dbReference type="AlphaFoldDB" id="E1RDD7"/>
<dbReference type="HOGENOM" id="CLU_033536_13_1_2"/>
<keyword evidence="2 5" id="KW-0328">Glycosyltransferase</keyword>
<dbReference type="Pfam" id="PF00535">
    <property type="entry name" value="Glycos_transf_2"/>
    <property type="match status" value="1"/>
</dbReference>
<dbReference type="GO" id="GO:0006506">
    <property type="term" value="P:GPI anchor biosynthetic process"/>
    <property type="evidence" value="ECO:0007669"/>
    <property type="project" value="TreeGrafter"/>
</dbReference>
<protein>
    <submittedName>
        <fullName evidence="5">Dolichyl-phosphate beta-D-mannosyltransferase</fullName>
        <ecNumber evidence="5">2.4.1.83</ecNumber>
    </submittedName>
</protein>
<feature type="domain" description="Glycosyltransferase 2-like" evidence="4">
    <location>
        <begin position="14"/>
        <end position="180"/>
    </location>
</feature>
<dbReference type="CAZy" id="GT2">
    <property type="family name" value="Glycosyltransferase Family 2"/>
</dbReference>
<dbReference type="KEGG" id="mpi:Mpet_0040"/>
<dbReference type="OrthoDB" id="46222at2157"/>
<evidence type="ECO:0000259" key="4">
    <source>
        <dbReference type="Pfam" id="PF00535"/>
    </source>
</evidence>
<dbReference type="SUPFAM" id="SSF53448">
    <property type="entry name" value="Nucleotide-diphospho-sugar transferases"/>
    <property type="match status" value="1"/>
</dbReference>
<dbReference type="PANTHER" id="PTHR43398">
    <property type="entry name" value="DOLICHOL-PHOSPHATE MANNOSYLTRANSFERASE SUBUNIT 1"/>
    <property type="match status" value="1"/>
</dbReference>
<dbReference type="eggNOG" id="arCOG00894">
    <property type="taxonomic scope" value="Archaea"/>
</dbReference>
<evidence type="ECO:0000313" key="6">
    <source>
        <dbReference type="Proteomes" id="UP000006565"/>
    </source>
</evidence>
<dbReference type="Proteomes" id="UP000006565">
    <property type="component" value="Chromosome"/>
</dbReference>
<keyword evidence="6" id="KW-1185">Reference proteome</keyword>
<evidence type="ECO:0000313" key="5">
    <source>
        <dbReference type="EMBL" id="ADN34821.1"/>
    </source>
</evidence>
<proteinExistence type="inferred from homology"/>
<gene>
    <name evidence="5" type="ordered locus">Mpet_0040</name>
</gene>
<accession>E1RDD7</accession>
<keyword evidence="3 5" id="KW-0808">Transferase</keyword>
<dbReference type="Gene3D" id="3.90.550.10">
    <property type="entry name" value="Spore Coat Polysaccharide Biosynthesis Protein SpsA, Chain A"/>
    <property type="match status" value="1"/>
</dbReference>
<dbReference type="PANTHER" id="PTHR43398:SF1">
    <property type="entry name" value="DOLICHOL-PHOSPHATE MANNOSYLTRANSFERASE SUBUNIT 1"/>
    <property type="match status" value="1"/>
</dbReference>
<dbReference type="STRING" id="679926.Mpet_0040"/>
<dbReference type="GO" id="GO:0006488">
    <property type="term" value="P:dolichol-linked oligosaccharide biosynthetic process"/>
    <property type="evidence" value="ECO:0007669"/>
    <property type="project" value="TreeGrafter"/>
</dbReference>
<dbReference type="EMBL" id="CP002117">
    <property type="protein sequence ID" value="ADN34821.1"/>
    <property type="molecule type" value="Genomic_DNA"/>
</dbReference>
<evidence type="ECO:0000256" key="2">
    <source>
        <dbReference type="ARBA" id="ARBA00022676"/>
    </source>
</evidence>
<dbReference type="RefSeq" id="WP_013328000.1">
    <property type="nucleotide sequence ID" value="NC_014507.1"/>
</dbReference>
<name>E1RDD7_METP4</name>
<dbReference type="GO" id="GO:0004582">
    <property type="term" value="F:dolichyl-phosphate beta-D-mannosyltransferase activity"/>
    <property type="evidence" value="ECO:0007669"/>
    <property type="project" value="UniProtKB-EC"/>
</dbReference>
<dbReference type="EC" id="2.4.1.83" evidence="5"/>
<dbReference type="CDD" id="cd06442">
    <property type="entry name" value="DPM1_like"/>
    <property type="match status" value="1"/>
</dbReference>